<evidence type="ECO:0000313" key="4">
    <source>
        <dbReference type="EMBL" id="MDN3922519.1"/>
    </source>
</evidence>
<dbReference type="Gene3D" id="3.30.420.10">
    <property type="entry name" value="Ribonuclease H-like superfamily/Ribonuclease H"/>
    <property type="match status" value="1"/>
</dbReference>
<dbReference type="InterPro" id="IPR054353">
    <property type="entry name" value="IstA-like_C"/>
</dbReference>
<dbReference type="InterPro" id="IPR001584">
    <property type="entry name" value="Integrase_cat-core"/>
</dbReference>
<evidence type="ECO:0000256" key="1">
    <source>
        <dbReference type="ARBA" id="ARBA00009277"/>
    </source>
</evidence>
<dbReference type="SUPFAM" id="SSF88659">
    <property type="entry name" value="Sigma3 and sigma4 domains of RNA polymerase sigma factors"/>
    <property type="match status" value="1"/>
</dbReference>
<feature type="domain" description="HTH IS408-type" evidence="2">
    <location>
        <begin position="4"/>
        <end position="84"/>
    </location>
</feature>
<keyword evidence="5" id="KW-1185">Reference proteome</keyword>
<dbReference type="SUPFAM" id="SSF53098">
    <property type="entry name" value="Ribonuclease H-like"/>
    <property type="match status" value="1"/>
</dbReference>
<comment type="similarity">
    <text evidence="1">Belongs to the transposase IS21/IS408/IS1162 family.</text>
</comment>
<evidence type="ECO:0000259" key="3">
    <source>
        <dbReference type="PROSITE" id="PS50994"/>
    </source>
</evidence>
<evidence type="ECO:0000259" key="2">
    <source>
        <dbReference type="PROSITE" id="PS50532"/>
    </source>
</evidence>
<comment type="caution">
    <text evidence="4">The sequence shown here is derived from an EMBL/GenBank/DDBJ whole genome shotgun (WGS) entry which is preliminary data.</text>
</comment>
<gene>
    <name evidence="4" type="primary">istA</name>
    <name evidence="4" type="ORF">QWJ38_19690</name>
</gene>
<dbReference type="InterPro" id="IPR017895">
    <property type="entry name" value="HTH_IS408/IS1162_type"/>
</dbReference>
<dbReference type="InterPro" id="IPR012337">
    <property type="entry name" value="RNaseH-like_sf"/>
</dbReference>
<dbReference type="Gene3D" id="1.10.10.60">
    <property type="entry name" value="Homeodomain-like"/>
    <property type="match status" value="1"/>
</dbReference>
<dbReference type="RefSeq" id="WP_290360820.1">
    <property type="nucleotide sequence ID" value="NZ_JAUHHC010000005.1"/>
</dbReference>
<dbReference type="EMBL" id="JAUHHC010000005">
    <property type="protein sequence ID" value="MDN3922519.1"/>
    <property type="molecule type" value="Genomic_DNA"/>
</dbReference>
<name>A0ABT8DY40_9BURK</name>
<dbReference type="PANTHER" id="PTHR35004:SF8">
    <property type="entry name" value="TRANSPOSASE RV3428C-RELATED"/>
    <property type="match status" value="1"/>
</dbReference>
<dbReference type="Proteomes" id="UP001228044">
    <property type="component" value="Unassembled WGS sequence"/>
</dbReference>
<sequence>MRMVYDLLRLHFEEGASGRRIAESLGMSRDTVADYLMRARFAGITWPLPVDADDAALKALLFPVETTVVHRKPMPDWAEVHKAMQKSGATLTALHEEYLAQHPDGMARSYFCQCYAEWRQGLRSYMRQTHVAGERVAVDYSGMLMQITGPDGEQRSAQIFVGVLGASSLTYVEAHWSQRLPDWIAAHVRMFEYFGCTPKVVVCDNLKAAVTKASRTEPQINDTYQHLARHYSMTVLPTRARKPKDKAKVENGVRLIQRWILFKLRHETFSSLEQLNAAIRPLLETLNQATFQKTGGSRRSWFEAIDRPAMRPLPDQRFEYAEFARVRVGPDGRFTYQDCIYSAPFALCNKEIDIRASSATVELLHQSKRVASHVRASPGAPPTIDPLHMTSAHRYFASWSSDSAIATASEFGEHVGTFMLRLLEGITVKELGYRATIGLRKMVTEFGADRMDAACAVALRTPPASLSTLRFILRSNLDRLPNADHDDEDHIDHENIRGADYYR</sequence>
<protein>
    <submittedName>
        <fullName evidence="4">IS21 family transposase</fullName>
    </submittedName>
</protein>
<dbReference type="PROSITE" id="PS50532">
    <property type="entry name" value="HTH_IS408"/>
    <property type="match status" value="1"/>
</dbReference>
<dbReference type="Pfam" id="PF22483">
    <property type="entry name" value="Mu-transpos_C_2"/>
    <property type="match status" value="1"/>
</dbReference>
<dbReference type="PROSITE" id="PS50994">
    <property type="entry name" value="INTEGRASE"/>
    <property type="match status" value="1"/>
</dbReference>
<dbReference type="PANTHER" id="PTHR35004">
    <property type="entry name" value="TRANSPOSASE RV3428C-RELATED"/>
    <property type="match status" value="1"/>
</dbReference>
<organism evidence="4 5">
    <name type="scientific">Roseateles violae</name>
    <dbReference type="NCBI Taxonomy" id="3058042"/>
    <lineage>
        <taxon>Bacteria</taxon>
        <taxon>Pseudomonadati</taxon>
        <taxon>Pseudomonadota</taxon>
        <taxon>Betaproteobacteria</taxon>
        <taxon>Burkholderiales</taxon>
        <taxon>Sphaerotilaceae</taxon>
        <taxon>Roseateles</taxon>
    </lineage>
</organism>
<dbReference type="InterPro" id="IPR036397">
    <property type="entry name" value="RNaseH_sf"/>
</dbReference>
<dbReference type="InterPro" id="IPR013324">
    <property type="entry name" value="RNA_pol_sigma_r3/r4-like"/>
</dbReference>
<accession>A0ABT8DY40</accession>
<feature type="domain" description="Integrase catalytic" evidence="3">
    <location>
        <begin position="126"/>
        <end position="322"/>
    </location>
</feature>
<proteinExistence type="inferred from homology"/>
<evidence type="ECO:0000313" key="5">
    <source>
        <dbReference type="Proteomes" id="UP001228044"/>
    </source>
</evidence>
<reference evidence="4 5" key="1">
    <citation type="submission" date="2023-06" db="EMBL/GenBank/DDBJ databases">
        <title>Pelomonas sp. PFR6 16S ribosomal RNA gene Genome sequencing and assembly.</title>
        <authorList>
            <person name="Woo H."/>
        </authorList>
    </citation>
    <scope>NUCLEOTIDE SEQUENCE [LARGE SCALE GENOMIC DNA]</scope>
    <source>
        <strain evidence="4 5">PFR6</strain>
    </source>
</reference>
<dbReference type="NCBIfam" id="NF033546">
    <property type="entry name" value="transpos_IS21"/>
    <property type="match status" value="1"/>
</dbReference>